<dbReference type="InterPro" id="IPR034033">
    <property type="entry name" value="Serralysin-like"/>
</dbReference>
<feature type="compositionally biased region" description="Basic residues" evidence="8">
    <location>
        <begin position="303"/>
        <end position="315"/>
    </location>
</feature>
<protein>
    <recommendedName>
        <fullName evidence="9">Peptidase metallopeptidase domain-containing protein</fullName>
    </recommendedName>
</protein>
<keyword evidence="7" id="KW-0862">Zinc</keyword>
<dbReference type="InterPro" id="IPR001818">
    <property type="entry name" value="Pept_M10_metallopeptidase"/>
</dbReference>
<name>A0A017HRH1_9RHOB</name>
<keyword evidence="6" id="KW-0378">Hydrolase</keyword>
<dbReference type="Pfam" id="PF08548">
    <property type="entry name" value="Peptidase_M10_C"/>
    <property type="match status" value="1"/>
</dbReference>
<dbReference type="Pfam" id="PF00413">
    <property type="entry name" value="Peptidase_M10"/>
    <property type="match status" value="1"/>
</dbReference>
<evidence type="ECO:0000313" key="11">
    <source>
        <dbReference type="Proteomes" id="UP000019666"/>
    </source>
</evidence>
<dbReference type="PANTHER" id="PTHR10201">
    <property type="entry name" value="MATRIX METALLOPROTEINASE"/>
    <property type="match status" value="1"/>
</dbReference>
<gene>
    <name evidence="10" type="ORF">Rumeso_01447</name>
</gene>
<dbReference type="Proteomes" id="UP000019666">
    <property type="component" value="Unassembled WGS sequence"/>
</dbReference>
<evidence type="ECO:0000256" key="1">
    <source>
        <dbReference type="ARBA" id="ARBA00004613"/>
    </source>
</evidence>
<dbReference type="OrthoDB" id="733404at2"/>
<comment type="caution">
    <text evidence="10">The sequence shown here is derived from an EMBL/GenBank/DDBJ whole genome shotgun (WGS) entry which is preliminary data.</text>
</comment>
<dbReference type="SUPFAM" id="SSF55486">
    <property type="entry name" value="Metalloproteases ('zincins'), catalytic domain"/>
    <property type="match status" value="1"/>
</dbReference>
<evidence type="ECO:0000256" key="3">
    <source>
        <dbReference type="ARBA" id="ARBA00022670"/>
    </source>
</evidence>
<dbReference type="InterPro" id="IPR024079">
    <property type="entry name" value="MetalloPept_cat_dom_sf"/>
</dbReference>
<dbReference type="PANTHER" id="PTHR10201:SF284">
    <property type="entry name" value="PEPTIDASE METALLOPEPTIDASE DOMAIN-CONTAINING PROTEIN"/>
    <property type="match status" value="1"/>
</dbReference>
<dbReference type="InterPro" id="IPR006026">
    <property type="entry name" value="Peptidase_Metallo"/>
</dbReference>
<dbReference type="GO" id="GO:0006508">
    <property type="term" value="P:proteolysis"/>
    <property type="evidence" value="ECO:0007669"/>
    <property type="project" value="UniProtKB-KW"/>
</dbReference>
<keyword evidence="11" id="KW-1185">Reference proteome</keyword>
<evidence type="ECO:0000256" key="8">
    <source>
        <dbReference type="SAM" id="MobiDB-lite"/>
    </source>
</evidence>
<comment type="subcellular location">
    <subcellularLocation>
        <location evidence="1">Secreted</location>
    </subcellularLocation>
</comment>
<dbReference type="InterPro" id="IPR013858">
    <property type="entry name" value="Peptidase_M10B_C"/>
</dbReference>
<evidence type="ECO:0000256" key="7">
    <source>
        <dbReference type="ARBA" id="ARBA00022833"/>
    </source>
</evidence>
<dbReference type="GO" id="GO:0030574">
    <property type="term" value="P:collagen catabolic process"/>
    <property type="evidence" value="ECO:0007669"/>
    <property type="project" value="TreeGrafter"/>
</dbReference>
<keyword evidence="5" id="KW-0677">Repeat</keyword>
<dbReference type="GO" id="GO:0005509">
    <property type="term" value="F:calcium ion binding"/>
    <property type="evidence" value="ECO:0007669"/>
    <property type="project" value="InterPro"/>
</dbReference>
<keyword evidence="4" id="KW-0479">Metal-binding</keyword>
<dbReference type="GO" id="GO:0008270">
    <property type="term" value="F:zinc ion binding"/>
    <property type="evidence" value="ECO:0007669"/>
    <property type="project" value="InterPro"/>
</dbReference>
<feature type="region of interest" description="Disordered" evidence="8">
    <location>
        <begin position="272"/>
        <end position="326"/>
    </location>
</feature>
<evidence type="ECO:0000259" key="9">
    <source>
        <dbReference type="SMART" id="SM00235"/>
    </source>
</evidence>
<evidence type="ECO:0000256" key="2">
    <source>
        <dbReference type="ARBA" id="ARBA00022525"/>
    </source>
</evidence>
<feature type="compositionally biased region" description="Low complexity" evidence="8">
    <location>
        <begin position="272"/>
        <end position="302"/>
    </location>
</feature>
<feature type="domain" description="Peptidase metallopeptidase" evidence="9">
    <location>
        <begin position="27"/>
        <end position="163"/>
    </location>
</feature>
<evidence type="ECO:0000313" key="10">
    <source>
        <dbReference type="EMBL" id="EYD76925.1"/>
    </source>
</evidence>
<keyword evidence="2" id="KW-0964">Secreted</keyword>
<dbReference type="SUPFAM" id="SSF51120">
    <property type="entry name" value="beta-Roll"/>
    <property type="match status" value="1"/>
</dbReference>
<dbReference type="SMART" id="SM00235">
    <property type="entry name" value="ZnMc"/>
    <property type="match status" value="1"/>
</dbReference>
<dbReference type="EMBL" id="AOSK01000039">
    <property type="protein sequence ID" value="EYD76925.1"/>
    <property type="molecule type" value="Genomic_DNA"/>
</dbReference>
<dbReference type="GO" id="GO:0004222">
    <property type="term" value="F:metalloendopeptidase activity"/>
    <property type="evidence" value="ECO:0007669"/>
    <property type="project" value="TreeGrafter"/>
</dbReference>
<dbReference type="GO" id="GO:0005615">
    <property type="term" value="C:extracellular space"/>
    <property type="evidence" value="ECO:0007669"/>
    <property type="project" value="InterPro"/>
</dbReference>
<dbReference type="HOGENOM" id="CLU_025059_0_0_5"/>
<reference evidence="10 11" key="1">
    <citation type="submission" date="2013-02" db="EMBL/GenBank/DDBJ databases">
        <authorList>
            <person name="Fiebig A."/>
            <person name="Goeker M."/>
            <person name="Klenk H.-P.P."/>
        </authorList>
    </citation>
    <scope>NUCLEOTIDE SEQUENCE [LARGE SCALE GENOMIC DNA]</scope>
    <source>
        <strain evidence="10 11">DSM 19309</strain>
    </source>
</reference>
<dbReference type="RefSeq" id="WP_051521057.1">
    <property type="nucleotide sequence ID" value="NZ_KK088557.1"/>
</dbReference>
<dbReference type="Gene3D" id="3.40.390.10">
    <property type="entry name" value="Collagenase (Catalytic Domain)"/>
    <property type="match status" value="1"/>
</dbReference>
<dbReference type="GO" id="GO:0030198">
    <property type="term" value="P:extracellular matrix organization"/>
    <property type="evidence" value="ECO:0007669"/>
    <property type="project" value="TreeGrafter"/>
</dbReference>
<keyword evidence="3" id="KW-0645">Protease</keyword>
<accession>A0A017HRH1</accession>
<evidence type="ECO:0000256" key="6">
    <source>
        <dbReference type="ARBA" id="ARBA00022801"/>
    </source>
</evidence>
<dbReference type="STRING" id="442562.Rumeso_01447"/>
<dbReference type="CDD" id="cd04277">
    <property type="entry name" value="ZnMc_serralysin_like"/>
    <property type="match status" value="1"/>
</dbReference>
<proteinExistence type="predicted"/>
<organism evidence="10 11">
    <name type="scientific">Rubellimicrobium mesophilum DSM 19309</name>
    <dbReference type="NCBI Taxonomy" id="442562"/>
    <lineage>
        <taxon>Bacteria</taxon>
        <taxon>Pseudomonadati</taxon>
        <taxon>Pseudomonadota</taxon>
        <taxon>Alphaproteobacteria</taxon>
        <taxon>Rhodobacterales</taxon>
        <taxon>Roseobacteraceae</taxon>
        <taxon>Rubellimicrobium</taxon>
    </lineage>
</organism>
<dbReference type="InterPro" id="IPR011049">
    <property type="entry name" value="Serralysin-like_metalloprot_C"/>
</dbReference>
<evidence type="ECO:0000256" key="4">
    <source>
        <dbReference type="ARBA" id="ARBA00022723"/>
    </source>
</evidence>
<sequence>MPTRPTSTNALADYLANGYWQDTGQSPHHFDKHTITVDLTALNKAGKALARTALDSWEAVANLKFRERARNADITFDDAGGDADTQVRMSGRAISSAHVNIGAGWIDDYGASVGSYGFQTYVHEIGHALGLGHSGNYNGNASVRQERFATDSWQTTVMSYLDQDENPNVAATKAYVTTPMMADIAAVQKLYGKALHGSTAGATTYKVDLGRASMTIWDANGRDTIDLSGDNHDNEISLAGGSFSNVSGEIGNLGIAGRTIIENVLTGGGGTTTSWATGPATASGSAAATTGPTAGRATTSSTGRRRRHAPGRRGQRPGSPAARGADTFAFSKGADVVTDFEDGRDTLVLDRDLWGGQDRPVEDVLRFAHLEGADVVFDFGSGNTLRLENLGSIDALADDLAFA</sequence>
<dbReference type="AlphaFoldDB" id="A0A017HRH1"/>
<evidence type="ECO:0000256" key="5">
    <source>
        <dbReference type="ARBA" id="ARBA00022737"/>
    </source>
</evidence>